<feature type="compositionally biased region" description="Pro residues" evidence="1">
    <location>
        <begin position="133"/>
        <end position="143"/>
    </location>
</feature>
<evidence type="ECO:0000256" key="2">
    <source>
        <dbReference type="SAM" id="Phobius"/>
    </source>
</evidence>
<dbReference type="InterPro" id="IPR021457">
    <property type="entry name" value="DUF3108"/>
</dbReference>
<evidence type="ECO:0008006" key="4">
    <source>
        <dbReference type="Google" id="ProtNLM"/>
    </source>
</evidence>
<evidence type="ECO:0000256" key="1">
    <source>
        <dbReference type="SAM" id="MobiDB-lite"/>
    </source>
</evidence>
<dbReference type="EMBL" id="LR743507">
    <property type="protein sequence ID" value="CAA2108654.1"/>
    <property type="molecule type" value="Genomic_DNA"/>
</dbReference>
<gene>
    <name evidence="3" type="ORF">VVAX_05160</name>
</gene>
<dbReference type="Pfam" id="PF11306">
    <property type="entry name" value="DUF3108"/>
    <property type="match status" value="1"/>
</dbReference>
<proteinExistence type="predicted"/>
<feature type="compositionally biased region" description="Pro residues" evidence="1">
    <location>
        <begin position="151"/>
        <end position="165"/>
    </location>
</feature>
<protein>
    <recommendedName>
        <fullName evidence="4">DUF3108 domain-containing protein</fullName>
    </recommendedName>
</protein>
<accession>A0A679JR88</accession>
<keyword evidence="2" id="KW-1133">Transmembrane helix</keyword>
<keyword evidence="2" id="KW-0472">Membrane</keyword>
<feature type="transmembrane region" description="Helical" evidence="2">
    <location>
        <begin position="60"/>
        <end position="83"/>
    </location>
</feature>
<keyword evidence="2" id="KW-0812">Transmembrane</keyword>
<reference evidence="3" key="1">
    <citation type="submission" date="2019-12" db="EMBL/GenBank/DDBJ databases">
        <authorList>
            <person name="Cremers G."/>
        </authorList>
    </citation>
    <scope>NUCLEOTIDE SEQUENCE</scope>
    <source>
        <strain evidence="3">Vvax</strain>
    </source>
</reference>
<feature type="compositionally biased region" description="Low complexity" evidence="1">
    <location>
        <begin position="167"/>
        <end position="188"/>
    </location>
</feature>
<name>A0A679JR88_VARPD</name>
<feature type="compositionally biased region" description="Low complexity" evidence="1">
    <location>
        <begin position="111"/>
        <end position="120"/>
    </location>
</feature>
<organism evidence="3">
    <name type="scientific">Variovorax paradoxus</name>
    <dbReference type="NCBI Taxonomy" id="34073"/>
    <lineage>
        <taxon>Bacteria</taxon>
        <taxon>Pseudomonadati</taxon>
        <taxon>Pseudomonadota</taxon>
        <taxon>Betaproteobacteria</taxon>
        <taxon>Burkholderiales</taxon>
        <taxon>Comamonadaceae</taxon>
        <taxon>Variovorax</taxon>
    </lineage>
</organism>
<evidence type="ECO:0000313" key="3">
    <source>
        <dbReference type="EMBL" id="CAA2108654.1"/>
    </source>
</evidence>
<dbReference type="AlphaFoldDB" id="A0A679JR88"/>
<sequence length="430" mass="45017">MRRGHRAGRCAHLNWLNGRQCTEVVFVKLHAHTPLHTPMPTSVANLPLPPGLPGRPSWRVLAGLTLLVALVHLLVLGLAPTAIGPEPSPLANKFITRTIVIAPPEAAKPAAPAAAPVEAAPAPPPKPRRPRAPSVPKPKPAPTPQVMTTPEPVPDAPVAPVPETPDAPDQTAQAATDSGAKAPDAPAGGPNGAGDGAAGASSPAAGNIAGTQSLRVPGSVKLSFAATGQRGASPMQGVFGTLEWLQDGSSYDARLTLKLLFSTILSQHSTGKIGPSGIEPDRYSESRRGEIAAHFVRDQGQILFSNNAPSVPLVPGAQDRLSVVMQLGGLLAGDPARYPAGSHITVQTAGTREAGTWVFNIEGEERMTVQAGEYTVRKLTRSPRKEFDVKLELWLAPELGYLPVRIKQTQPNGDFADMELRESLPAGPSN</sequence>
<feature type="region of interest" description="Disordered" evidence="1">
    <location>
        <begin position="111"/>
        <end position="204"/>
    </location>
</feature>